<evidence type="ECO:0000313" key="3">
    <source>
        <dbReference type="EMBL" id="RST71302.1"/>
    </source>
</evidence>
<dbReference type="InterPro" id="IPR001387">
    <property type="entry name" value="Cro/C1-type_HTH"/>
</dbReference>
<dbReference type="CDD" id="cd00093">
    <property type="entry name" value="HTH_XRE"/>
    <property type="match status" value="1"/>
</dbReference>
<dbReference type="SMART" id="SM00530">
    <property type="entry name" value="HTH_XRE"/>
    <property type="match status" value="1"/>
</dbReference>
<dbReference type="RefSeq" id="WP_126044279.1">
    <property type="nucleotide sequence ID" value="NZ_RXFM01000007.1"/>
</dbReference>
<dbReference type="GO" id="GO:0003677">
    <property type="term" value="F:DNA binding"/>
    <property type="evidence" value="ECO:0007669"/>
    <property type="project" value="UniProtKB-KW"/>
</dbReference>
<keyword evidence="4" id="KW-1185">Reference proteome</keyword>
<name>A0A429XTX9_9RICK</name>
<dbReference type="SUPFAM" id="SSF47413">
    <property type="entry name" value="lambda repressor-like DNA-binding domains"/>
    <property type="match status" value="1"/>
</dbReference>
<dbReference type="AlphaFoldDB" id="A0A429XTX9"/>
<dbReference type="Proteomes" id="UP000279470">
    <property type="component" value="Unassembled WGS sequence"/>
</dbReference>
<accession>A0A429XTX9</accession>
<dbReference type="PANTHER" id="PTHR46558:SF4">
    <property type="entry name" value="DNA-BIDING PHAGE PROTEIN"/>
    <property type="match status" value="1"/>
</dbReference>
<proteinExistence type="predicted"/>
<dbReference type="PROSITE" id="PS50943">
    <property type="entry name" value="HTH_CROC1"/>
    <property type="match status" value="1"/>
</dbReference>
<protein>
    <submittedName>
        <fullName evidence="3">XRE family transcriptional regulator</fullName>
    </submittedName>
</protein>
<dbReference type="InterPro" id="IPR010982">
    <property type="entry name" value="Lambda_DNA-bd_dom_sf"/>
</dbReference>
<dbReference type="PANTHER" id="PTHR46558">
    <property type="entry name" value="TRACRIPTIONAL REGULATORY PROTEIN-RELATED-RELATED"/>
    <property type="match status" value="1"/>
</dbReference>
<gene>
    <name evidence="3" type="ORF">EIC27_00880</name>
</gene>
<evidence type="ECO:0000256" key="1">
    <source>
        <dbReference type="ARBA" id="ARBA00023125"/>
    </source>
</evidence>
<comment type="caution">
    <text evidence="3">The sequence shown here is derived from an EMBL/GenBank/DDBJ whole genome shotgun (WGS) entry which is preliminary data.</text>
</comment>
<dbReference type="OrthoDB" id="9797172at2"/>
<dbReference type="Gene3D" id="1.10.260.40">
    <property type="entry name" value="lambda repressor-like DNA-binding domains"/>
    <property type="match status" value="1"/>
</dbReference>
<reference evidence="4" key="1">
    <citation type="submission" date="2018-11" db="EMBL/GenBank/DDBJ databases">
        <title>Phylogenetic, genomic, and biogeographic characterization of a novel and ubiquitous marine invertebrate-associated Rickettsiales parasite, Candidatus Marinoinvertebrata rohwerii, gen. nov., sp. nov.</title>
        <authorList>
            <person name="Klinges J.G."/>
            <person name="Rosales S.M."/>
            <person name="Mcminds R."/>
            <person name="Shaver E.C."/>
            <person name="Shantz A."/>
            <person name="Peters E.C."/>
            <person name="Burkepile D.E."/>
            <person name="Silliman B.R."/>
            <person name="Vega Thurber R.L."/>
        </authorList>
    </citation>
    <scope>NUCLEOTIDE SEQUENCE [LARGE SCALE GENOMIC DNA]</scope>
    <source>
        <strain evidence="4">a_cerv_44</strain>
    </source>
</reference>
<sequence length="135" mass="15492">MVNSNNKIHHVDLHVGKRLKQKRIEKGISQDDLAGSVNLTFQQVQKYEKATNRISASKLYDFAKFLGIDVKYFFEGIDDYVTPEVKINYASDVNKNSFGINIKSKEIENLVEHYKKIQTAEVRKNILTLLKSLSS</sequence>
<evidence type="ECO:0000313" key="4">
    <source>
        <dbReference type="Proteomes" id="UP000279470"/>
    </source>
</evidence>
<keyword evidence="1" id="KW-0238">DNA-binding</keyword>
<feature type="domain" description="HTH cro/C1-type" evidence="2">
    <location>
        <begin position="19"/>
        <end position="73"/>
    </location>
</feature>
<organism evidence="3 4">
    <name type="scientific">Candidatus Aquarickettsia rohweri</name>
    <dbReference type="NCBI Taxonomy" id="2602574"/>
    <lineage>
        <taxon>Bacteria</taxon>
        <taxon>Pseudomonadati</taxon>
        <taxon>Pseudomonadota</taxon>
        <taxon>Alphaproteobacteria</taxon>
        <taxon>Rickettsiales</taxon>
        <taxon>Candidatus Midichloriaceae</taxon>
        <taxon>Candidatus Aquarickettsia</taxon>
    </lineage>
</organism>
<dbReference type="EMBL" id="RXFM01000007">
    <property type="protein sequence ID" value="RST71302.1"/>
    <property type="molecule type" value="Genomic_DNA"/>
</dbReference>
<dbReference type="Pfam" id="PF01381">
    <property type="entry name" value="HTH_3"/>
    <property type="match status" value="1"/>
</dbReference>
<evidence type="ECO:0000259" key="2">
    <source>
        <dbReference type="PROSITE" id="PS50943"/>
    </source>
</evidence>